<dbReference type="GO" id="GO:0003677">
    <property type="term" value="F:DNA binding"/>
    <property type="evidence" value="ECO:0007669"/>
    <property type="project" value="InterPro"/>
</dbReference>
<dbReference type="RefSeq" id="WP_163231536.1">
    <property type="nucleotide sequence ID" value="NZ_WHZW01000014.1"/>
</dbReference>
<dbReference type="AlphaFoldDB" id="A0A6N9Z5S8"/>
<evidence type="ECO:0000313" key="3">
    <source>
        <dbReference type="Proteomes" id="UP000469194"/>
    </source>
</evidence>
<proteinExistence type="predicted"/>
<keyword evidence="3" id="KW-1185">Reference proteome</keyword>
<organism evidence="2 3">
    <name type="scientific">Bifidobacterium aerophilum</name>
    <dbReference type="NCBI Taxonomy" id="1798155"/>
    <lineage>
        <taxon>Bacteria</taxon>
        <taxon>Bacillati</taxon>
        <taxon>Actinomycetota</taxon>
        <taxon>Actinomycetes</taxon>
        <taxon>Bifidobacteriales</taxon>
        <taxon>Bifidobacteriaceae</taxon>
        <taxon>Bifidobacterium</taxon>
    </lineage>
</organism>
<dbReference type="EMBL" id="WHZW01000014">
    <property type="protein sequence ID" value="NEG89851.1"/>
    <property type="molecule type" value="Genomic_DNA"/>
</dbReference>
<dbReference type="Pfam" id="PF01381">
    <property type="entry name" value="HTH_3"/>
    <property type="match status" value="1"/>
</dbReference>
<sequence>MSFESMRVQAGYAKRKDLSERCGVSVQRLHDWETGFRDPRGISLRTAHEISSALGITLDDFWNGLNE</sequence>
<accession>A0A6N9Z5S8</accession>
<dbReference type="InterPro" id="IPR001387">
    <property type="entry name" value="Cro/C1-type_HTH"/>
</dbReference>
<evidence type="ECO:0000313" key="2">
    <source>
        <dbReference type="EMBL" id="NEG89851.1"/>
    </source>
</evidence>
<feature type="domain" description="HTH cro/C1-type" evidence="1">
    <location>
        <begin position="16"/>
        <end position="61"/>
    </location>
</feature>
<protein>
    <submittedName>
        <fullName evidence="2">Helix-turn-helix domain-containing protein</fullName>
    </submittedName>
</protein>
<name>A0A6N9Z5S8_9BIFI</name>
<dbReference type="Gene3D" id="1.10.260.40">
    <property type="entry name" value="lambda repressor-like DNA-binding domains"/>
    <property type="match status" value="1"/>
</dbReference>
<evidence type="ECO:0000259" key="1">
    <source>
        <dbReference type="PROSITE" id="PS50943"/>
    </source>
</evidence>
<dbReference type="SUPFAM" id="SSF47413">
    <property type="entry name" value="lambda repressor-like DNA-binding domains"/>
    <property type="match status" value="1"/>
</dbReference>
<dbReference type="PROSITE" id="PS50943">
    <property type="entry name" value="HTH_CROC1"/>
    <property type="match status" value="1"/>
</dbReference>
<dbReference type="CDD" id="cd00093">
    <property type="entry name" value="HTH_XRE"/>
    <property type="match status" value="1"/>
</dbReference>
<dbReference type="InterPro" id="IPR010982">
    <property type="entry name" value="Lambda_DNA-bd_dom_sf"/>
</dbReference>
<comment type="caution">
    <text evidence="2">The sequence shown here is derived from an EMBL/GenBank/DDBJ whole genome shotgun (WGS) entry which is preliminary data.</text>
</comment>
<reference evidence="2 3" key="1">
    <citation type="submission" date="2019-10" db="EMBL/GenBank/DDBJ databases">
        <title>Bifidobacterium from non-human primates.</title>
        <authorList>
            <person name="Modesto M."/>
        </authorList>
    </citation>
    <scope>NUCLEOTIDE SEQUENCE [LARGE SCALE GENOMIC DNA]</scope>
    <source>
        <strain evidence="2 3">TRE17</strain>
    </source>
</reference>
<dbReference type="SMART" id="SM00530">
    <property type="entry name" value="HTH_XRE"/>
    <property type="match status" value="1"/>
</dbReference>
<dbReference type="Proteomes" id="UP000469194">
    <property type="component" value="Unassembled WGS sequence"/>
</dbReference>
<gene>
    <name evidence="2" type="ORF">GFD25_07625</name>
</gene>